<comment type="function">
    <text evidence="8">Produces ATP from ADP in the presence of a proton gradient across the membrane.</text>
</comment>
<comment type="subunit">
    <text evidence="8 9">F-type ATPases have 2 components, CF(1) - the catalytic core - and CF(0) - the membrane proton channel. CF(1) has five subunits: alpha(3), beta(3), gamma(1), delta(1), epsilon(1). CF(0) has three main subunits: a, b and c.</text>
</comment>
<dbReference type="GO" id="GO:0005886">
    <property type="term" value="C:plasma membrane"/>
    <property type="evidence" value="ECO:0007669"/>
    <property type="project" value="UniProtKB-SubCell"/>
</dbReference>
<keyword evidence="4 8" id="KW-0406">Ion transport</keyword>
<sequence length="145" mass="16055">MNKLKLKIVTPERVVLEAEVDSITLPTQMGQITILPNHIPLAASIAPGEMVIRDNGTEKFLVASGGVLEVKPGNEIMVLADAAEVEDEIDEKRAEEARERARKVMTEQTLSDEEYAATAAALERSLARIRIAHKRKYRKIQPPIS</sequence>
<evidence type="ECO:0000259" key="11">
    <source>
        <dbReference type="Pfam" id="PF02823"/>
    </source>
</evidence>
<evidence type="ECO:0000256" key="6">
    <source>
        <dbReference type="ARBA" id="ARBA00023196"/>
    </source>
</evidence>
<keyword evidence="7 8" id="KW-0066">ATP synthesis</keyword>
<evidence type="ECO:0000256" key="2">
    <source>
        <dbReference type="ARBA" id="ARBA00005712"/>
    </source>
</evidence>
<evidence type="ECO:0000259" key="10">
    <source>
        <dbReference type="Pfam" id="PF00401"/>
    </source>
</evidence>
<evidence type="ECO:0000256" key="7">
    <source>
        <dbReference type="ARBA" id="ARBA00023310"/>
    </source>
</evidence>
<gene>
    <name evidence="8" type="primary">atpC</name>
    <name evidence="12" type="ORF">A2846_00265</name>
</gene>
<dbReference type="InterPro" id="IPR001469">
    <property type="entry name" value="ATP_synth_F1_dsu/esu"/>
</dbReference>
<dbReference type="AlphaFoldDB" id="A0A1F5P254"/>
<comment type="similarity">
    <text evidence="2 8 9">Belongs to the ATPase epsilon chain family.</text>
</comment>
<keyword evidence="8" id="KW-0375">Hydrogen ion transport</keyword>
<dbReference type="Pfam" id="PF00401">
    <property type="entry name" value="ATP-synt_DE"/>
    <property type="match status" value="1"/>
</dbReference>
<keyword evidence="8" id="KW-1003">Cell membrane</keyword>
<evidence type="ECO:0000256" key="8">
    <source>
        <dbReference type="HAMAP-Rule" id="MF_00530"/>
    </source>
</evidence>
<evidence type="ECO:0000256" key="5">
    <source>
        <dbReference type="ARBA" id="ARBA00023136"/>
    </source>
</evidence>
<evidence type="ECO:0000256" key="1">
    <source>
        <dbReference type="ARBA" id="ARBA00004202"/>
    </source>
</evidence>
<dbReference type="PANTHER" id="PTHR13822:SF10">
    <property type="entry name" value="ATP SYNTHASE EPSILON CHAIN, CHLOROPLASTIC"/>
    <property type="match status" value="1"/>
</dbReference>
<comment type="subcellular location">
    <subcellularLocation>
        <location evidence="1 8">Cell membrane</location>
        <topology evidence="1 8">Peripheral membrane protein</topology>
    </subcellularLocation>
</comment>
<reference evidence="12 13" key="1">
    <citation type="journal article" date="2016" name="Nat. Commun.">
        <title>Thousands of microbial genomes shed light on interconnected biogeochemical processes in an aquifer system.</title>
        <authorList>
            <person name="Anantharaman K."/>
            <person name="Brown C.T."/>
            <person name="Hug L.A."/>
            <person name="Sharon I."/>
            <person name="Castelle C.J."/>
            <person name="Probst A.J."/>
            <person name="Thomas B.C."/>
            <person name="Singh A."/>
            <person name="Wilkins M.J."/>
            <person name="Karaoz U."/>
            <person name="Brodie E.L."/>
            <person name="Williams K.H."/>
            <person name="Hubbard S.S."/>
            <person name="Banfield J.F."/>
        </authorList>
    </citation>
    <scope>NUCLEOTIDE SEQUENCE [LARGE SCALE GENOMIC DNA]</scope>
</reference>
<dbReference type="NCBIfam" id="TIGR01216">
    <property type="entry name" value="ATP_synt_epsi"/>
    <property type="match status" value="1"/>
</dbReference>
<evidence type="ECO:0000313" key="13">
    <source>
        <dbReference type="Proteomes" id="UP000176339"/>
    </source>
</evidence>
<evidence type="ECO:0000256" key="9">
    <source>
        <dbReference type="RuleBase" id="RU003656"/>
    </source>
</evidence>
<name>A0A1F5P254_9BACT</name>
<keyword evidence="5 8" id="KW-0472">Membrane</keyword>
<comment type="caution">
    <text evidence="12">The sequence shown here is derived from an EMBL/GenBank/DDBJ whole genome shotgun (WGS) entry which is preliminary data.</text>
</comment>
<keyword evidence="3 8" id="KW-0813">Transport</keyword>
<feature type="domain" description="ATP synthase F1 complex delta/epsilon subunit N-terminal" evidence="11">
    <location>
        <begin position="4"/>
        <end position="83"/>
    </location>
</feature>
<dbReference type="PANTHER" id="PTHR13822">
    <property type="entry name" value="ATP SYNTHASE DELTA/EPSILON CHAIN"/>
    <property type="match status" value="1"/>
</dbReference>
<keyword evidence="6 8" id="KW-0139">CF(1)</keyword>
<dbReference type="Gene3D" id="2.60.15.10">
    <property type="entry name" value="F0F1 ATP synthase delta/epsilon subunit, N-terminal"/>
    <property type="match status" value="1"/>
</dbReference>
<protein>
    <recommendedName>
        <fullName evidence="8">ATP synthase epsilon chain</fullName>
    </recommendedName>
    <alternativeName>
        <fullName evidence="8">ATP synthase F1 sector epsilon subunit</fullName>
    </alternativeName>
    <alternativeName>
        <fullName evidence="8">F-ATPase epsilon subunit</fullName>
    </alternativeName>
</protein>
<evidence type="ECO:0000313" key="12">
    <source>
        <dbReference type="EMBL" id="OGE83964.1"/>
    </source>
</evidence>
<evidence type="ECO:0000256" key="3">
    <source>
        <dbReference type="ARBA" id="ARBA00022448"/>
    </source>
</evidence>
<evidence type="ECO:0000256" key="4">
    <source>
        <dbReference type="ARBA" id="ARBA00023065"/>
    </source>
</evidence>
<feature type="domain" description="ATP synthase epsilon subunit C-terminal" evidence="10">
    <location>
        <begin position="87"/>
        <end position="132"/>
    </location>
</feature>
<organism evidence="12 13">
    <name type="scientific">Candidatus Doudnabacteria bacterium RIFCSPHIGHO2_01_FULL_49_9</name>
    <dbReference type="NCBI Taxonomy" id="1817827"/>
    <lineage>
        <taxon>Bacteria</taxon>
        <taxon>Candidatus Doudnaibacteriota</taxon>
    </lineage>
</organism>
<dbReference type="InterPro" id="IPR036771">
    <property type="entry name" value="ATPsynth_dsu/esu_N"/>
</dbReference>
<dbReference type="InterPro" id="IPR036794">
    <property type="entry name" value="ATP_F1_dsu/esu_C_sf"/>
</dbReference>
<dbReference type="InterPro" id="IPR020547">
    <property type="entry name" value="ATP_synth_F1_esu_C"/>
</dbReference>
<dbReference type="CDD" id="cd12152">
    <property type="entry name" value="F1-ATPase_delta"/>
    <property type="match status" value="1"/>
</dbReference>
<dbReference type="GO" id="GO:0005524">
    <property type="term" value="F:ATP binding"/>
    <property type="evidence" value="ECO:0007669"/>
    <property type="project" value="UniProtKB-UniRule"/>
</dbReference>
<dbReference type="Pfam" id="PF02823">
    <property type="entry name" value="ATP-synt_DE_N"/>
    <property type="match status" value="1"/>
</dbReference>
<dbReference type="SUPFAM" id="SSF51344">
    <property type="entry name" value="Epsilon subunit of F1F0-ATP synthase N-terminal domain"/>
    <property type="match status" value="1"/>
</dbReference>
<accession>A0A1F5P254</accession>
<dbReference type="GO" id="GO:0046933">
    <property type="term" value="F:proton-transporting ATP synthase activity, rotational mechanism"/>
    <property type="evidence" value="ECO:0007669"/>
    <property type="project" value="UniProtKB-UniRule"/>
</dbReference>
<dbReference type="SUPFAM" id="SSF46604">
    <property type="entry name" value="Epsilon subunit of F1F0-ATP synthase C-terminal domain"/>
    <property type="match status" value="1"/>
</dbReference>
<dbReference type="HAMAP" id="MF_00530">
    <property type="entry name" value="ATP_synth_epsil_bac"/>
    <property type="match status" value="1"/>
</dbReference>
<dbReference type="InterPro" id="IPR020546">
    <property type="entry name" value="ATP_synth_F1_dsu/esu_N"/>
</dbReference>
<dbReference type="GO" id="GO:0045259">
    <property type="term" value="C:proton-transporting ATP synthase complex"/>
    <property type="evidence" value="ECO:0007669"/>
    <property type="project" value="UniProtKB-KW"/>
</dbReference>
<dbReference type="EMBL" id="MFEN01000032">
    <property type="protein sequence ID" value="OGE83964.1"/>
    <property type="molecule type" value="Genomic_DNA"/>
</dbReference>
<dbReference type="Proteomes" id="UP000176339">
    <property type="component" value="Unassembled WGS sequence"/>
</dbReference>
<proteinExistence type="inferred from homology"/>